<proteinExistence type="predicted"/>
<evidence type="ECO:0000313" key="2">
    <source>
        <dbReference type="Proteomes" id="UP000272942"/>
    </source>
</evidence>
<evidence type="ECO:0000313" key="1">
    <source>
        <dbReference type="EMBL" id="VDP71047.1"/>
    </source>
</evidence>
<sequence>MLSTVCPCRPVEGLALGMISGIALAAALKTIGFAS</sequence>
<organism evidence="1 2">
    <name type="scientific">Echinostoma caproni</name>
    <dbReference type="NCBI Taxonomy" id="27848"/>
    <lineage>
        <taxon>Eukaryota</taxon>
        <taxon>Metazoa</taxon>
        <taxon>Spiralia</taxon>
        <taxon>Lophotrochozoa</taxon>
        <taxon>Platyhelminthes</taxon>
        <taxon>Trematoda</taxon>
        <taxon>Digenea</taxon>
        <taxon>Plagiorchiida</taxon>
        <taxon>Echinostomata</taxon>
        <taxon>Echinostomatoidea</taxon>
        <taxon>Echinostomatidae</taxon>
        <taxon>Echinostoma</taxon>
    </lineage>
</organism>
<gene>
    <name evidence="1" type="ORF">ECPE_LOCUS3927</name>
</gene>
<dbReference type="AlphaFoldDB" id="A0A3P8F4Q5"/>
<accession>A0A3P8F4Q5</accession>
<keyword evidence="2" id="KW-1185">Reference proteome</keyword>
<reference evidence="1 2" key="1">
    <citation type="submission" date="2018-11" db="EMBL/GenBank/DDBJ databases">
        <authorList>
            <consortium name="Pathogen Informatics"/>
        </authorList>
    </citation>
    <scope>NUCLEOTIDE SEQUENCE [LARGE SCALE GENOMIC DNA]</scope>
    <source>
        <strain evidence="1 2">Egypt</strain>
    </source>
</reference>
<dbReference type="Proteomes" id="UP000272942">
    <property type="component" value="Unassembled WGS sequence"/>
</dbReference>
<name>A0A3P8F4Q5_9TREM</name>
<dbReference type="EMBL" id="UZAN01040821">
    <property type="protein sequence ID" value="VDP71047.1"/>
    <property type="molecule type" value="Genomic_DNA"/>
</dbReference>
<protein>
    <submittedName>
        <fullName evidence="1">Uncharacterized protein</fullName>
    </submittedName>
</protein>